<reference evidence="2" key="1">
    <citation type="journal article" date="2019" name="Int. J. Syst. Evol. Microbiol.">
        <title>The Global Catalogue of Microorganisms (GCM) 10K type strain sequencing project: providing services to taxonomists for standard genome sequencing and annotation.</title>
        <authorList>
            <consortium name="The Broad Institute Genomics Platform"/>
            <consortium name="The Broad Institute Genome Sequencing Center for Infectious Disease"/>
            <person name="Wu L."/>
            <person name="Ma J."/>
        </authorList>
    </citation>
    <scope>NUCLEOTIDE SEQUENCE [LARGE SCALE GENOMIC DNA]</scope>
    <source>
        <strain evidence="2">JCM 31404</strain>
    </source>
</reference>
<evidence type="ECO:0000313" key="2">
    <source>
        <dbReference type="Proteomes" id="UP000634308"/>
    </source>
</evidence>
<dbReference type="RefSeq" id="WP_189066865.1">
    <property type="nucleotide sequence ID" value="NZ_BMQM01000062.1"/>
</dbReference>
<dbReference type="Proteomes" id="UP000634308">
    <property type="component" value="Unassembled WGS sequence"/>
</dbReference>
<sequence>MQQDANQMVDKGIEDMLQYVRTRPRNPNPTADEAWLRANTQVIRGELAKKGKALITRVNARVAPTVALLDRQVLSPDDLDAAIDRAGGIVAFLQALAAGKPGLGVDRAQFTALWGRTTAGKAEHRRLIKERFREAMPGHHEWLPCDLILEVVEREFQSRQLLAPVHWVNFQHLTRSKTQYLVFQKPRVLNGKAVIQGHSGATYFGTRNLQRRITYVGETVGQPTFHNDLRAAFRGSTDHASLVTSIRAVMTQHLWDGKRSFGMEIHPQSYWRSGMNQYLNFKQDYAAISAIITQQYGQIWRAIR</sequence>
<keyword evidence="2" id="KW-1185">Reference proteome</keyword>
<accession>A0ABQ2RXJ3</accession>
<gene>
    <name evidence="1" type="ORF">GCM10008959_41110</name>
</gene>
<proteinExistence type="predicted"/>
<name>A0ABQ2RXJ3_9DEIO</name>
<organism evidence="1 2">
    <name type="scientific">Deinococcus seoulensis</name>
    <dbReference type="NCBI Taxonomy" id="1837379"/>
    <lineage>
        <taxon>Bacteria</taxon>
        <taxon>Thermotogati</taxon>
        <taxon>Deinococcota</taxon>
        <taxon>Deinococci</taxon>
        <taxon>Deinococcales</taxon>
        <taxon>Deinococcaceae</taxon>
        <taxon>Deinococcus</taxon>
    </lineage>
</organism>
<dbReference type="EMBL" id="BMQM01000062">
    <property type="protein sequence ID" value="GGR75979.1"/>
    <property type="molecule type" value="Genomic_DNA"/>
</dbReference>
<comment type="caution">
    <text evidence="1">The sequence shown here is derived from an EMBL/GenBank/DDBJ whole genome shotgun (WGS) entry which is preliminary data.</text>
</comment>
<evidence type="ECO:0000313" key="1">
    <source>
        <dbReference type="EMBL" id="GGR75979.1"/>
    </source>
</evidence>
<protein>
    <submittedName>
        <fullName evidence="1">Uncharacterized protein</fullName>
    </submittedName>
</protein>